<organism evidence="3 4">
    <name type="scientific">Rahnella aquatilis (strain ATCC 33071 / DSM 4594 / JCM 1683 / NBRC 105701 / NCIMB 13365 / CIP 78.65)</name>
    <dbReference type="NCBI Taxonomy" id="745277"/>
    <lineage>
        <taxon>Bacteria</taxon>
        <taxon>Pseudomonadati</taxon>
        <taxon>Pseudomonadota</taxon>
        <taxon>Gammaproteobacteria</taxon>
        <taxon>Enterobacterales</taxon>
        <taxon>Yersiniaceae</taxon>
        <taxon>Rahnella</taxon>
    </lineage>
</organism>
<feature type="signal peptide" evidence="1">
    <location>
        <begin position="1"/>
        <end position="20"/>
    </location>
</feature>
<gene>
    <name evidence="3" type="ordered locus">Rahaq2_4579</name>
</gene>
<dbReference type="InterPro" id="IPR009739">
    <property type="entry name" value="LprI-like_N"/>
</dbReference>
<dbReference type="AlphaFoldDB" id="H2J163"/>
<protein>
    <recommendedName>
        <fullName evidence="2">Lysozyme inhibitor LprI-like N-terminal domain-containing protein</fullName>
    </recommendedName>
</protein>
<evidence type="ECO:0000313" key="3">
    <source>
        <dbReference type="EMBL" id="AEX54310.1"/>
    </source>
</evidence>
<dbReference type="HOGENOM" id="CLU_128596_4_1_6"/>
<dbReference type="PANTHER" id="PTHR39176:SF1">
    <property type="entry name" value="PERIPLASMIC PROTEIN"/>
    <property type="match status" value="1"/>
</dbReference>
<dbReference type="PANTHER" id="PTHR39176">
    <property type="entry name" value="PERIPLASMIC PROTEIN-RELATED"/>
    <property type="match status" value="1"/>
</dbReference>
<sequence length="123" mass="14310">MNKYFALMLAVSSLSTVVYADSSSEQGNYLKIKSEYAKADSELNNIYRQQILEYKNVGAEFYGQRESKDIYLKKSQIAWIKIRDADCDYETYESRTGTAFSSIYEQCLLDKTSERIKYLNENN</sequence>
<dbReference type="OrthoDB" id="7340239at2"/>
<dbReference type="eggNOG" id="COG3755">
    <property type="taxonomic scope" value="Bacteria"/>
</dbReference>
<geneLocation type="plasmid" evidence="3 4">
    <name>pRahaq201</name>
</geneLocation>
<feature type="domain" description="Lysozyme inhibitor LprI-like N-terminal" evidence="2">
    <location>
        <begin position="32"/>
        <end position="119"/>
    </location>
</feature>
<proteinExistence type="predicted"/>
<accession>H2J163</accession>
<dbReference type="RefSeq" id="WP_014341601.1">
    <property type="nucleotide sequence ID" value="NC_016835.1"/>
</dbReference>
<reference evidence="4" key="2">
    <citation type="submission" date="2012-01" db="EMBL/GenBank/DDBJ databases">
        <title>Complete sequence of plasmid 1 of Rahnella aquatilis CIP 78.65.</title>
        <authorList>
            <person name="Lucas S."/>
            <person name="Han J."/>
            <person name="Lapidus A."/>
            <person name="Cheng J.-F."/>
            <person name="Goodwin L."/>
            <person name="Pitluck S."/>
            <person name="Peters L."/>
            <person name="Ovchinnikova G."/>
            <person name="Held B."/>
            <person name="Detter J.C."/>
            <person name="Han C."/>
            <person name="Tapia R."/>
            <person name="Land M."/>
            <person name="Hauser L."/>
            <person name="Kyrpides N."/>
            <person name="Ivanova N."/>
            <person name="Pagani I."/>
            <person name="Sobecky P."/>
            <person name="Martinez R."/>
            <person name="Woyke T."/>
        </authorList>
    </citation>
    <scope>NUCLEOTIDE SEQUENCE [LARGE SCALE GENOMIC DNA]</scope>
    <source>
        <strain evidence="4">ATCC 33071 / DSM 4594 / JCM 1683 / NBRC 105701 / NCIMB 13365 / CIP 78.65</strain>
        <plasmid evidence="4">pRahaq201</plasmid>
    </source>
</reference>
<name>H2J163_RAHAC</name>
<evidence type="ECO:0000313" key="4">
    <source>
        <dbReference type="Proteomes" id="UP000009010"/>
    </source>
</evidence>
<dbReference type="Gene3D" id="1.20.1270.180">
    <property type="match status" value="1"/>
</dbReference>
<reference evidence="3 4" key="1">
    <citation type="journal article" date="2012" name="J. Bacteriol.">
        <title>Complete Genome Sequence of Rahnella aquatilis CIP 78.65.</title>
        <authorList>
            <person name="Martinez R.J."/>
            <person name="Bruce D."/>
            <person name="Detter C."/>
            <person name="Goodwin L.A."/>
            <person name="Han J."/>
            <person name="Han C.S."/>
            <person name="Held B."/>
            <person name="Land M.L."/>
            <person name="Mikhailova N."/>
            <person name="Nolan M."/>
            <person name="Pennacchio L."/>
            <person name="Pitluck S."/>
            <person name="Tapia R."/>
            <person name="Woyke T."/>
            <person name="Sobecky P.A."/>
        </authorList>
    </citation>
    <scope>NUCLEOTIDE SEQUENCE [LARGE SCALE GENOMIC DNA]</scope>
    <source>
        <strain evidence="4">ATCC 33071 / DSM 4594 / JCM 1683 / NBRC 105701 / NCIMB 13365 / CIP 78.65</strain>
        <plasmid evidence="3">pRahaq201</plasmid>
    </source>
</reference>
<dbReference type="EMBL" id="CP003245">
    <property type="protein sequence ID" value="AEX54310.1"/>
    <property type="molecule type" value="Genomic_DNA"/>
</dbReference>
<dbReference type="Proteomes" id="UP000009010">
    <property type="component" value="Plasmid pRahaq201"/>
</dbReference>
<dbReference type="KEGG" id="raq:Rahaq2_4579"/>
<dbReference type="Pfam" id="PF07007">
    <property type="entry name" value="LprI"/>
    <property type="match status" value="1"/>
</dbReference>
<evidence type="ECO:0000256" key="1">
    <source>
        <dbReference type="SAM" id="SignalP"/>
    </source>
</evidence>
<keyword evidence="3" id="KW-0614">Plasmid</keyword>
<keyword evidence="4" id="KW-1185">Reference proteome</keyword>
<evidence type="ECO:0000259" key="2">
    <source>
        <dbReference type="Pfam" id="PF07007"/>
    </source>
</evidence>
<keyword evidence="1" id="KW-0732">Signal</keyword>
<feature type="chain" id="PRO_5003562902" description="Lysozyme inhibitor LprI-like N-terminal domain-containing protein" evidence="1">
    <location>
        <begin position="21"/>
        <end position="123"/>
    </location>
</feature>